<organism evidence="1 2">
    <name type="scientific">Spartinivicinus marinus</name>
    <dbReference type="NCBI Taxonomy" id="2994442"/>
    <lineage>
        <taxon>Bacteria</taxon>
        <taxon>Pseudomonadati</taxon>
        <taxon>Pseudomonadota</taxon>
        <taxon>Gammaproteobacteria</taxon>
        <taxon>Oceanospirillales</taxon>
        <taxon>Zooshikellaceae</taxon>
        <taxon>Spartinivicinus</taxon>
    </lineage>
</organism>
<reference evidence="1 2" key="1">
    <citation type="submission" date="2020-07" db="EMBL/GenBank/DDBJ databases">
        <title>Endozoicomonas sp. nov., isolated from sediment.</title>
        <authorList>
            <person name="Gu T."/>
        </authorList>
    </citation>
    <scope>NUCLEOTIDE SEQUENCE [LARGE SCALE GENOMIC DNA]</scope>
    <source>
        <strain evidence="1 2">SM1973</strain>
    </source>
</reference>
<dbReference type="RefSeq" id="WP_180571790.1">
    <property type="nucleotide sequence ID" value="NZ_JACCKB010000155.1"/>
</dbReference>
<evidence type="ECO:0008006" key="3">
    <source>
        <dbReference type="Google" id="ProtNLM"/>
    </source>
</evidence>
<dbReference type="AlphaFoldDB" id="A0A853IA76"/>
<dbReference type="PROSITE" id="PS51257">
    <property type="entry name" value="PROKAR_LIPOPROTEIN"/>
    <property type="match status" value="1"/>
</dbReference>
<dbReference type="EMBL" id="JACCKB010000155">
    <property type="protein sequence ID" value="NYZ69819.1"/>
    <property type="molecule type" value="Genomic_DNA"/>
</dbReference>
<comment type="caution">
    <text evidence="1">The sequence shown here is derived from an EMBL/GenBank/DDBJ whole genome shotgun (WGS) entry which is preliminary data.</text>
</comment>
<evidence type="ECO:0000313" key="1">
    <source>
        <dbReference type="EMBL" id="NYZ69819.1"/>
    </source>
</evidence>
<dbReference type="Proteomes" id="UP000569732">
    <property type="component" value="Unassembled WGS sequence"/>
</dbReference>
<accession>A0A853IA76</accession>
<proteinExistence type="predicted"/>
<sequence length="159" mass="17455">MPIYQKVISLIFVSIFLVACQTAPLIPINGIAAGVLSDTGTVLTTENSGQPIKNKQSKRNDYFIKILKINGHPIRLASNESSCKNNCDAFDSVVIQPGPVHVLFGIKQKSYSGSGHAKAQLFFTAEEGKKYVMAFSRDKNGKIYFISEMVKVVEKNAKN</sequence>
<protein>
    <recommendedName>
        <fullName evidence="3">Lipoprotein</fullName>
    </recommendedName>
</protein>
<gene>
    <name evidence="1" type="ORF">H0A36_27795</name>
</gene>
<keyword evidence="2" id="KW-1185">Reference proteome</keyword>
<name>A0A853IA76_9GAMM</name>
<evidence type="ECO:0000313" key="2">
    <source>
        <dbReference type="Proteomes" id="UP000569732"/>
    </source>
</evidence>